<dbReference type="RefSeq" id="WP_269316373.1">
    <property type="nucleotide sequence ID" value="NZ_CP098251.1"/>
</dbReference>
<name>A0A9E9LFJ2_9BURK</name>
<dbReference type="InterPro" id="IPR051599">
    <property type="entry name" value="Cell_Envelope_Assoc"/>
</dbReference>
<dbReference type="PANTHER" id="PTHR30336:SF20">
    <property type="entry name" value="DUF218 DOMAIN-CONTAINING PROTEIN"/>
    <property type="match status" value="1"/>
</dbReference>
<feature type="transmembrane region" description="Helical" evidence="1">
    <location>
        <begin position="7"/>
        <end position="26"/>
    </location>
</feature>
<dbReference type="Proteomes" id="UP001164819">
    <property type="component" value="Chromosome"/>
</dbReference>
<dbReference type="Pfam" id="PF02698">
    <property type="entry name" value="DUF218"/>
    <property type="match status" value="1"/>
</dbReference>
<dbReference type="AlphaFoldDB" id="A0A9E9LFJ2"/>
<keyword evidence="1" id="KW-0472">Membrane</keyword>
<protein>
    <submittedName>
        <fullName evidence="3">YdcF family protein</fullName>
    </submittedName>
</protein>
<dbReference type="InterPro" id="IPR003848">
    <property type="entry name" value="DUF218"/>
</dbReference>
<proteinExistence type="predicted"/>
<reference evidence="3" key="1">
    <citation type="journal article" date="2022" name="Front. Microbiol.">
        <title>New perspectives on an old grouping: The genomic and phenotypic variability of Oxalobacter formigenes and the implications for calcium oxalate stone prevention.</title>
        <authorList>
            <person name="Chmiel J.A."/>
            <person name="Carr C."/>
            <person name="Stuivenberg G.A."/>
            <person name="Venema R."/>
            <person name="Chanyi R.M."/>
            <person name="Al K.F."/>
            <person name="Giguere D."/>
            <person name="Say H."/>
            <person name="Akouris P.P."/>
            <person name="Dominguez Romero S.A."/>
            <person name="Kwong A."/>
            <person name="Tai V."/>
            <person name="Koval S.F."/>
            <person name="Razvi H."/>
            <person name="Bjazevic J."/>
            <person name="Burton J.P."/>
        </authorList>
    </citation>
    <scope>NUCLEOTIDE SEQUENCE</scope>
    <source>
        <strain evidence="3">OxK</strain>
    </source>
</reference>
<sequence length="203" mass="22629">MKKSLKILVIAAFVFVAYLFCSIALFSTVDQKKTADAAIILGAAAWYKRPSPVFQERIRHGIWLYENGYVGKLILTGGKSKNAPFSEAYVARRYALSQGIPEKDILIEEASLTTRENLINARAIMEKNGLETALVVSDPMHMKRAMQIAGDLGITAWSSPTPTTRYESFRAKVLFLVQETWHMIGYIIYPNGLPEWPTPGNGS</sequence>
<feature type="domain" description="DUF218" evidence="2">
    <location>
        <begin position="36"/>
        <end position="168"/>
    </location>
</feature>
<evidence type="ECO:0000313" key="3">
    <source>
        <dbReference type="EMBL" id="WAV92112.1"/>
    </source>
</evidence>
<gene>
    <name evidence="3" type="ORF">NB646_05190</name>
</gene>
<keyword evidence="1" id="KW-1133">Transmembrane helix</keyword>
<organism evidence="3">
    <name type="scientific">Oxalobacter aliiformigenes</name>
    <dbReference type="NCBI Taxonomy" id="2946593"/>
    <lineage>
        <taxon>Bacteria</taxon>
        <taxon>Pseudomonadati</taxon>
        <taxon>Pseudomonadota</taxon>
        <taxon>Betaproteobacteria</taxon>
        <taxon>Burkholderiales</taxon>
        <taxon>Oxalobacteraceae</taxon>
        <taxon>Oxalobacter</taxon>
    </lineage>
</organism>
<dbReference type="Gene3D" id="3.40.50.620">
    <property type="entry name" value="HUPs"/>
    <property type="match status" value="1"/>
</dbReference>
<dbReference type="PANTHER" id="PTHR30336">
    <property type="entry name" value="INNER MEMBRANE PROTEIN, PROBABLE PERMEASE"/>
    <property type="match status" value="1"/>
</dbReference>
<dbReference type="EMBL" id="CP098251">
    <property type="protein sequence ID" value="WAV92112.1"/>
    <property type="molecule type" value="Genomic_DNA"/>
</dbReference>
<dbReference type="GO" id="GO:0005886">
    <property type="term" value="C:plasma membrane"/>
    <property type="evidence" value="ECO:0007669"/>
    <property type="project" value="TreeGrafter"/>
</dbReference>
<keyword evidence="1" id="KW-0812">Transmembrane</keyword>
<dbReference type="InterPro" id="IPR014729">
    <property type="entry name" value="Rossmann-like_a/b/a_fold"/>
</dbReference>
<evidence type="ECO:0000259" key="2">
    <source>
        <dbReference type="Pfam" id="PF02698"/>
    </source>
</evidence>
<dbReference type="CDD" id="cd06259">
    <property type="entry name" value="YdcF-like"/>
    <property type="match status" value="1"/>
</dbReference>
<evidence type="ECO:0000256" key="1">
    <source>
        <dbReference type="SAM" id="Phobius"/>
    </source>
</evidence>
<accession>A0A9E9LFJ2</accession>